<evidence type="ECO:0000313" key="2">
    <source>
        <dbReference type="Proteomes" id="UP000030645"/>
    </source>
</evidence>
<protein>
    <submittedName>
        <fullName evidence="1">Uncharacterized protein</fullName>
    </submittedName>
</protein>
<keyword evidence="2" id="KW-1185">Reference proteome</keyword>
<dbReference type="EMBL" id="KE346119">
    <property type="protein sequence ID" value="EXC26726.1"/>
    <property type="molecule type" value="Genomic_DNA"/>
</dbReference>
<name>W9SFZ1_9ROSA</name>
<organism evidence="1 2">
    <name type="scientific">Morus notabilis</name>
    <dbReference type="NCBI Taxonomy" id="981085"/>
    <lineage>
        <taxon>Eukaryota</taxon>
        <taxon>Viridiplantae</taxon>
        <taxon>Streptophyta</taxon>
        <taxon>Embryophyta</taxon>
        <taxon>Tracheophyta</taxon>
        <taxon>Spermatophyta</taxon>
        <taxon>Magnoliopsida</taxon>
        <taxon>eudicotyledons</taxon>
        <taxon>Gunneridae</taxon>
        <taxon>Pentapetalae</taxon>
        <taxon>rosids</taxon>
        <taxon>fabids</taxon>
        <taxon>Rosales</taxon>
        <taxon>Moraceae</taxon>
        <taxon>Moreae</taxon>
        <taxon>Morus</taxon>
    </lineage>
</organism>
<gene>
    <name evidence="1" type="ORF">L484_023340</name>
</gene>
<accession>W9SFZ1</accession>
<proteinExistence type="predicted"/>
<reference evidence="2" key="1">
    <citation type="submission" date="2013-01" db="EMBL/GenBank/DDBJ databases">
        <title>Draft Genome Sequence of a Mulberry Tree, Morus notabilis C.K. Schneid.</title>
        <authorList>
            <person name="He N."/>
            <person name="Zhao S."/>
        </authorList>
    </citation>
    <scope>NUCLEOTIDE SEQUENCE</scope>
</reference>
<evidence type="ECO:0000313" key="1">
    <source>
        <dbReference type="EMBL" id="EXC26726.1"/>
    </source>
</evidence>
<dbReference type="AlphaFoldDB" id="W9SFZ1"/>
<sequence length="72" mass="7833">MANPPATTLFLSPPRVGSSAYSDVYRAWQLFDDAVMALKEVHDYQLTPILAAKNDLSCTSPSSSDLTLSSLR</sequence>
<dbReference type="Proteomes" id="UP000030645">
    <property type="component" value="Unassembled WGS sequence"/>
</dbReference>